<keyword evidence="3" id="KW-1185">Reference proteome</keyword>
<gene>
    <name evidence="2" type="ORF">MKQ68_22200</name>
</gene>
<sequence>MPVKPVFFFYFLLIGCLFACNPRKQNKSGHTTEADDEPVKKLDLVRLKKKAAALKEYAMLNKYNTKYALLIDFHVRSGRKRFVLYDLEQNKPINMALVAHGQGSNYLTEDVPFSNVEGSKCSSPGRYKIGAKYYGKFGWAYKLHGLSNTNSNAFKRFVVLHAHSCVPESENFLGICRSDGCPTLNPDYFAELQLLLDKQKKPVLLEIYK</sequence>
<dbReference type="InterPro" id="IPR032676">
    <property type="entry name" value="YkuD_2"/>
</dbReference>
<evidence type="ECO:0000313" key="2">
    <source>
        <dbReference type="EMBL" id="UYQ92796.1"/>
    </source>
</evidence>
<dbReference type="EMBL" id="CP107006">
    <property type="protein sequence ID" value="UYQ92796.1"/>
    <property type="molecule type" value="Genomic_DNA"/>
</dbReference>
<organism evidence="2 3">
    <name type="scientific">Chitinophaga horti</name>
    <dbReference type="NCBI Taxonomy" id="2920382"/>
    <lineage>
        <taxon>Bacteria</taxon>
        <taxon>Pseudomonadati</taxon>
        <taxon>Bacteroidota</taxon>
        <taxon>Chitinophagia</taxon>
        <taxon>Chitinophagales</taxon>
        <taxon>Chitinophagaceae</taxon>
        <taxon>Chitinophaga</taxon>
    </lineage>
</organism>
<proteinExistence type="predicted"/>
<reference evidence="2" key="1">
    <citation type="submission" date="2022-10" db="EMBL/GenBank/DDBJ databases">
        <title>Chitinophaga sp. nov., isolated from soil.</title>
        <authorList>
            <person name="Jeon C.O."/>
        </authorList>
    </citation>
    <scope>NUCLEOTIDE SEQUENCE</scope>
    <source>
        <strain evidence="2">R8</strain>
    </source>
</reference>
<accession>A0ABY6IZI0</accession>
<dbReference type="PANTHER" id="PTHR38477">
    <property type="entry name" value="HYPOTHETICAL EXPORTED PROTEIN"/>
    <property type="match status" value="1"/>
</dbReference>
<feature type="chain" id="PRO_5047469732" evidence="1">
    <location>
        <begin position="20"/>
        <end position="209"/>
    </location>
</feature>
<dbReference type="RefSeq" id="WP_264280996.1">
    <property type="nucleotide sequence ID" value="NZ_CP107006.1"/>
</dbReference>
<keyword evidence="1" id="KW-0732">Signal</keyword>
<protein>
    <submittedName>
        <fullName evidence="2">Murein L,D-transpeptidase catalytic domain family protein</fullName>
    </submittedName>
</protein>
<dbReference type="Proteomes" id="UP001162741">
    <property type="component" value="Chromosome"/>
</dbReference>
<evidence type="ECO:0000313" key="3">
    <source>
        <dbReference type="Proteomes" id="UP001162741"/>
    </source>
</evidence>
<dbReference type="Pfam" id="PF13645">
    <property type="entry name" value="YkuD_2"/>
    <property type="match status" value="1"/>
</dbReference>
<dbReference type="PROSITE" id="PS51257">
    <property type="entry name" value="PROKAR_LIPOPROTEIN"/>
    <property type="match status" value="1"/>
</dbReference>
<feature type="signal peptide" evidence="1">
    <location>
        <begin position="1"/>
        <end position="19"/>
    </location>
</feature>
<evidence type="ECO:0000256" key="1">
    <source>
        <dbReference type="SAM" id="SignalP"/>
    </source>
</evidence>
<name>A0ABY6IZI0_9BACT</name>
<dbReference type="PANTHER" id="PTHR38477:SF1">
    <property type="entry name" value="MUREIN L,D-TRANSPEPTIDASE CATALYTIC DOMAIN FAMILY PROTEIN"/>
    <property type="match status" value="1"/>
</dbReference>